<dbReference type="InParanoid" id="E3L1Y7"/>
<protein>
    <submittedName>
        <fullName evidence="1">Uncharacterized protein</fullName>
    </submittedName>
</protein>
<dbReference type="Proteomes" id="UP000008783">
    <property type="component" value="Unassembled WGS sequence"/>
</dbReference>
<keyword evidence="2" id="KW-1185">Reference proteome</keyword>
<dbReference type="HOGENOM" id="CLU_089726_0_0_1"/>
<dbReference type="EMBL" id="DS178334">
    <property type="protein sequence ID" value="EFP90562.2"/>
    <property type="molecule type" value="Genomic_DNA"/>
</dbReference>
<evidence type="ECO:0000313" key="1">
    <source>
        <dbReference type="EMBL" id="EFP90562.2"/>
    </source>
</evidence>
<dbReference type="AlphaFoldDB" id="E3L1Y7"/>
<dbReference type="KEGG" id="pgr:PGTG_16588"/>
<dbReference type="GeneID" id="10530462"/>
<dbReference type="RefSeq" id="XP_003334981.2">
    <property type="nucleotide sequence ID" value="XM_003334933.2"/>
</dbReference>
<reference evidence="2" key="2">
    <citation type="journal article" date="2011" name="Proc. Natl. Acad. Sci. U.S.A.">
        <title>Obligate biotrophy features unraveled by the genomic analysis of rust fungi.</title>
        <authorList>
            <person name="Duplessis S."/>
            <person name="Cuomo C.A."/>
            <person name="Lin Y.-C."/>
            <person name="Aerts A."/>
            <person name="Tisserant E."/>
            <person name="Veneault-Fourrey C."/>
            <person name="Joly D.L."/>
            <person name="Hacquard S."/>
            <person name="Amselem J."/>
            <person name="Cantarel B.L."/>
            <person name="Chiu R."/>
            <person name="Coutinho P.M."/>
            <person name="Feau N."/>
            <person name="Field M."/>
            <person name="Frey P."/>
            <person name="Gelhaye E."/>
            <person name="Goldberg J."/>
            <person name="Grabherr M.G."/>
            <person name="Kodira C.D."/>
            <person name="Kohler A."/>
            <person name="Kuees U."/>
            <person name="Lindquist E.A."/>
            <person name="Lucas S.M."/>
            <person name="Mago R."/>
            <person name="Mauceli E."/>
            <person name="Morin E."/>
            <person name="Murat C."/>
            <person name="Pangilinan J.L."/>
            <person name="Park R."/>
            <person name="Pearson M."/>
            <person name="Quesneville H."/>
            <person name="Rouhier N."/>
            <person name="Sakthikumar S."/>
            <person name="Salamov A.A."/>
            <person name="Schmutz J."/>
            <person name="Selles B."/>
            <person name="Shapiro H."/>
            <person name="Tanguay P."/>
            <person name="Tuskan G.A."/>
            <person name="Henrissat B."/>
            <person name="Van de Peer Y."/>
            <person name="Rouze P."/>
            <person name="Ellis J.G."/>
            <person name="Dodds P.N."/>
            <person name="Schein J.E."/>
            <person name="Zhong S."/>
            <person name="Hamelin R.C."/>
            <person name="Grigoriev I.V."/>
            <person name="Szabo L.J."/>
            <person name="Martin F."/>
        </authorList>
    </citation>
    <scope>NUCLEOTIDE SEQUENCE [LARGE SCALE GENOMIC DNA]</scope>
    <source>
        <strain evidence="2">CRL 75-36-700-3 / race SCCL</strain>
    </source>
</reference>
<organism evidence="1 2">
    <name type="scientific">Puccinia graminis f. sp. tritici (strain CRL 75-36-700-3 / race SCCL)</name>
    <name type="common">Black stem rust fungus</name>
    <dbReference type="NCBI Taxonomy" id="418459"/>
    <lineage>
        <taxon>Eukaryota</taxon>
        <taxon>Fungi</taxon>
        <taxon>Dikarya</taxon>
        <taxon>Basidiomycota</taxon>
        <taxon>Pucciniomycotina</taxon>
        <taxon>Pucciniomycetes</taxon>
        <taxon>Pucciniales</taxon>
        <taxon>Pucciniaceae</taxon>
        <taxon>Puccinia</taxon>
    </lineage>
</organism>
<gene>
    <name evidence="1" type="ORF">PGTG_16588</name>
</gene>
<dbReference type="OrthoDB" id="10667439at2759"/>
<sequence length="213" mass="23359">MDFVVEGSGVICPLNFSGVVKLLSKETSFDYDKGTCNVYLVKVPDLSFTFIGDDNVYREDAKFIQTIVAPCLEDLGVNLTLLGKYELKGLIIRDDACGTTWEFNPLLARMSKQLDHLKVSGSGCIVTVNLALAADKDGHGQDEILVNNAPSDFASLIQLRLIVNIRHRDTIDLKVIDSGTIIQFCGTFIGEETDSGIIRLLVSLDKLLSETIN</sequence>
<reference key="1">
    <citation type="submission" date="2007-01" db="EMBL/GenBank/DDBJ databases">
        <title>The Genome Sequence of Puccinia graminis f. sp. tritici Strain CRL 75-36-700-3.</title>
        <authorList>
            <consortium name="The Broad Institute Genome Sequencing Platform"/>
            <person name="Birren B."/>
            <person name="Lander E."/>
            <person name="Galagan J."/>
            <person name="Nusbaum C."/>
            <person name="Devon K."/>
            <person name="Cuomo C."/>
            <person name="Jaffe D."/>
            <person name="Butler J."/>
            <person name="Alvarez P."/>
            <person name="Gnerre S."/>
            <person name="Grabherr M."/>
            <person name="Mauceli E."/>
            <person name="Brockman W."/>
            <person name="Young S."/>
            <person name="LaButti K."/>
            <person name="Sykes S."/>
            <person name="DeCaprio D."/>
            <person name="Crawford M."/>
            <person name="Koehrsen M."/>
            <person name="Engels R."/>
            <person name="Montgomery P."/>
            <person name="Pearson M."/>
            <person name="Howarth C."/>
            <person name="Larson L."/>
            <person name="White J."/>
            <person name="Zeng Q."/>
            <person name="Kodira C."/>
            <person name="Yandava C."/>
            <person name="Alvarado L."/>
            <person name="O'Leary S."/>
            <person name="Szabo L."/>
            <person name="Dean R."/>
            <person name="Schein J."/>
        </authorList>
    </citation>
    <scope>NUCLEOTIDE SEQUENCE</scope>
    <source>
        <strain>CRL 75-36-700-3</strain>
    </source>
</reference>
<proteinExistence type="predicted"/>
<name>E3L1Y7_PUCGT</name>
<dbReference type="VEuPathDB" id="FungiDB:PGTG_16588"/>
<evidence type="ECO:0000313" key="2">
    <source>
        <dbReference type="Proteomes" id="UP000008783"/>
    </source>
</evidence>
<accession>E3L1Y7</accession>